<evidence type="ECO:0000256" key="2">
    <source>
        <dbReference type="SAM" id="Phobius"/>
    </source>
</evidence>
<keyword evidence="2" id="KW-0472">Membrane</keyword>
<feature type="transmembrane region" description="Helical" evidence="2">
    <location>
        <begin position="191"/>
        <end position="213"/>
    </location>
</feature>
<dbReference type="OrthoDB" id="3038990at2759"/>
<keyword evidence="2" id="KW-0812">Transmembrane</keyword>
<protein>
    <recommendedName>
        <fullName evidence="5">G-protein coupled receptors family 1 profile domain-containing protein</fullName>
    </recommendedName>
</protein>
<reference evidence="3 4" key="1">
    <citation type="journal article" date="2019" name="Nat. Ecol. Evol.">
        <title>Megaphylogeny resolves global patterns of mushroom evolution.</title>
        <authorList>
            <person name="Varga T."/>
            <person name="Krizsan K."/>
            <person name="Foldi C."/>
            <person name="Dima B."/>
            <person name="Sanchez-Garcia M."/>
            <person name="Sanchez-Ramirez S."/>
            <person name="Szollosi G.J."/>
            <person name="Szarkandi J.G."/>
            <person name="Papp V."/>
            <person name="Albert L."/>
            <person name="Andreopoulos W."/>
            <person name="Angelini C."/>
            <person name="Antonin V."/>
            <person name="Barry K.W."/>
            <person name="Bougher N.L."/>
            <person name="Buchanan P."/>
            <person name="Buyck B."/>
            <person name="Bense V."/>
            <person name="Catcheside P."/>
            <person name="Chovatia M."/>
            <person name="Cooper J."/>
            <person name="Damon W."/>
            <person name="Desjardin D."/>
            <person name="Finy P."/>
            <person name="Geml J."/>
            <person name="Haridas S."/>
            <person name="Hughes K."/>
            <person name="Justo A."/>
            <person name="Karasinski D."/>
            <person name="Kautmanova I."/>
            <person name="Kiss B."/>
            <person name="Kocsube S."/>
            <person name="Kotiranta H."/>
            <person name="LaButti K.M."/>
            <person name="Lechner B.E."/>
            <person name="Liimatainen K."/>
            <person name="Lipzen A."/>
            <person name="Lukacs Z."/>
            <person name="Mihaltcheva S."/>
            <person name="Morgado L.N."/>
            <person name="Niskanen T."/>
            <person name="Noordeloos M.E."/>
            <person name="Ohm R.A."/>
            <person name="Ortiz-Santana B."/>
            <person name="Ovrebo C."/>
            <person name="Racz N."/>
            <person name="Riley R."/>
            <person name="Savchenko A."/>
            <person name="Shiryaev A."/>
            <person name="Soop K."/>
            <person name="Spirin V."/>
            <person name="Szebenyi C."/>
            <person name="Tomsovsky M."/>
            <person name="Tulloss R.E."/>
            <person name="Uehling J."/>
            <person name="Grigoriev I.V."/>
            <person name="Vagvolgyi C."/>
            <person name="Papp T."/>
            <person name="Martin F.M."/>
            <person name="Miettinen O."/>
            <person name="Hibbett D.S."/>
            <person name="Nagy L.G."/>
        </authorList>
    </citation>
    <scope>NUCLEOTIDE SEQUENCE [LARGE SCALE GENOMIC DNA]</scope>
    <source>
        <strain evidence="3 4">CBS 962.96</strain>
    </source>
</reference>
<gene>
    <name evidence="3" type="ORF">K435DRAFT_857378</name>
</gene>
<dbReference type="EMBL" id="ML179150">
    <property type="protein sequence ID" value="THU97701.1"/>
    <property type="molecule type" value="Genomic_DNA"/>
</dbReference>
<feature type="transmembrane region" description="Helical" evidence="2">
    <location>
        <begin position="59"/>
        <end position="79"/>
    </location>
</feature>
<feature type="transmembrane region" description="Helical" evidence="2">
    <location>
        <begin position="297"/>
        <end position="317"/>
    </location>
</feature>
<dbReference type="AlphaFoldDB" id="A0A4S8M6N4"/>
<feature type="transmembrane region" description="Helical" evidence="2">
    <location>
        <begin position="20"/>
        <end position="38"/>
    </location>
</feature>
<feature type="transmembrane region" description="Helical" evidence="2">
    <location>
        <begin position="143"/>
        <end position="163"/>
    </location>
</feature>
<name>A0A4S8M6N4_DENBC</name>
<accession>A0A4S8M6N4</accession>
<evidence type="ECO:0008006" key="5">
    <source>
        <dbReference type="Google" id="ProtNLM"/>
    </source>
</evidence>
<feature type="transmembrane region" description="Helical" evidence="2">
    <location>
        <begin position="113"/>
        <end position="131"/>
    </location>
</feature>
<keyword evidence="2" id="KW-1133">Transmembrane helix</keyword>
<feature type="region of interest" description="Disordered" evidence="1">
    <location>
        <begin position="337"/>
        <end position="371"/>
    </location>
</feature>
<evidence type="ECO:0000256" key="1">
    <source>
        <dbReference type="SAM" id="MobiDB-lite"/>
    </source>
</evidence>
<dbReference type="Proteomes" id="UP000297245">
    <property type="component" value="Unassembled WGS sequence"/>
</dbReference>
<evidence type="ECO:0000313" key="3">
    <source>
        <dbReference type="EMBL" id="THU97701.1"/>
    </source>
</evidence>
<feature type="transmembrane region" description="Helical" evidence="2">
    <location>
        <begin position="265"/>
        <end position="285"/>
    </location>
</feature>
<keyword evidence="4" id="KW-1185">Reference proteome</keyword>
<evidence type="ECO:0000313" key="4">
    <source>
        <dbReference type="Proteomes" id="UP000297245"/>
    </source>
</evidence>
<proteinExistence type="predicted"/>
<organism evidence="3 4">
    <name type="scientific">Dendrothele bispora (strain CBS 962.96)</name>
    <dbReference type="NCBI Taxonomy" id="1314807"/>
    <lineage>
        <taxon>Eukaryota</taxon>
        <taxon>Fungi</taxon>
        <taxon>Dikarya</taxon>
        <taxon>Basidiomycota</taxon>
        <taxon>Agaricomycotina</taxon>
        <taxon>Agaricomycetes</taxon>
        <taxon>Agaricomycetidae</taxon>
        <taxon>Agaricales</taxon>
        <taxon>Agaricales incertae sedis</taxon>
        <taxon>Dendrothele</taxon>
    </lineage>
</organism>
<sequence length="371" mass="41475">MSDSPLLLGPLTGQLWNQVKIATYFTVGTAGMALWDFLVHLEDDFLILFKLKTSAIPTIVYIISRLSIVGAVLMGVTFLSKNCFYPFSSINELTKQTTKKAIPTTKCKAIDDLIVTFLLISVSSTTLLFFLRLKALYEHKQTVIRMFFCLWLVTVGCSVAMFWSGEIAHFSDPVTQDPICTYRTFNSNVGFFSLIAVFVNDTCVFIAVSYRLYLNSYFEMARADRENACSDFTLHLTKTVSKTQEFISGRHLPAFSKALLRNGQVYYLISLCASLVTSLFLYIPFFSIPGMKDIPGMRLMLIIPHATIVNAMACRAFRQLRNGRRWENPVTCSIPVGSLNSQQRGGPGDDADIVSIRGDGSKGELPTSYVH</sequence>